<proteinExistence type="predicted"/>
<accession>A0A835YWU6</accession>
<protein>
    <submittedName>
        <fullName evidence="2">Uncharacterized protein</fullName>
    </submittedName>
</protein>
<feature type="region of interest" description="Disordered" evidence="1">
    <location>
        <begin position="169"/>
        <end position="207"/>
    </location>
</feature>
<reference evidence="2" key="1">
    <citation type="submission" date="2021-02" db="EMBL/GenBank/DDBJ databases">
        <title>First Annotated Genome of the Yellow-green Alga Tribonema minus.</title>
        <authorList>
            <person name="Mahan K.M."/>
        </authorList>
    </citation>
    <scope>NUCLEOTIDE SEQUENCE</scope>
    <source>
        <strain evidence="2">UTEX B ZZ1240</strain>
    </source>
</reference>
<keyword evidence="3" id="KW-1185">Reference proteome</keyword>
<evidence type="ECO:0000256" key="1">
    <source>
        <dbReference type="SAM" id="MobiDB-lite"/>
    </source>
</evidence>
<name>A0A835YWU6_9STRA</name>
<evidence type="ECO:0000313" key="2">
    <source>
        <dbReference type="EMBL" id="KAG5182384.1"/>
    </source>
</evidence>
<organism evidence="2 3">
    <name type="scientific">Tribonema minus</name>
    <dbReference type="NCBI Taxonomy" id="303371"/>
    <lineage>
        <taxon>Eukaryota</taxon>
        <taxon>Sar</taxon>
        <taxon>Stramenopiles</taxon>
        <taxon>Ochrophyta</taxon>
        <taxon>PX clade</taxon>
        <taxon>Xanthophyceae</taxon>
        <taxon>Tribonematales</taxon>
        <taxon>Tribonemataceae</taxon>
        <taxon>Tribonema</taxon>
    </lineage>
</organism>
<dbReference type="AlphaFoldDB" id="A0A835YWU6"/>
<dbReference type="EMBL" id="JAFCMP010000246">
    <property type="protein sequence ID" value="KAG5182384.1"/>
    <property type="molecule type" value="Genomic_DNA"/>
</dbReference>
<gene>
    <name evidence="2" type="ORF">JKP88DRAFT_263211</name>
</gene>
<dbReference type="Proteomes" id="UP000664859">
    <property type="component" value="Unassembled WGS sequence"/>
</dbReference>
<evidence type="ECO:0000313" key="3">
    <source>
        <dbReference type="Proteomes" id="UP000664859"/>
    </source>
</evidence>
<comment type="caution">
    <text evidence="2">The sequence shown here is derived from an EMBL/GenBank/DDBJ whole genome shotgun (WGS) entry which is preliminary data.</text>
</comment>
<sequence length="351" mass="38140">MDTPQALAIQWVCQKLLSSFKMSSATLKILQAVPVAEAALTLASESKQFMRAVQKNALANATYPGKVAEFLDRLRKYHPLPQWVTAEVMMQTTLSGTKSAEPKRFEGESDSLRTKWDSSSKPLMLKEYLPLYYEMFGDTAPSAAQLMQYIEQMRQRMWQLRLLQSNQRKEKAKVVKGEPPGGGGSADDAHEEMDPARDSDAGSSAHATVPESWLPTDILLFLFLGPPAGDACVPLFRRDWKGQMAAAGGMGFGGMGGGMGGGGGDAAGLLLLETRRLNAALERRQRVAERELRLRELQLLVKYSEGDARAQHQRELLEFIKRPWGGVATAAAGAGLPAAPMGPAFGMGAVS</sequence>